<dbReference type="GO" id="GO:0016020">
    <property type="term" value="C:membrane"/>
    <property type="evidence" value="ECO:0007669"/>
    <property type="project" value="UniProtKB-SubCell"/>
</dbReference>
<dbReference type="Gene3D" id="3.30.479.30">
    <property type="entry name" value="Band 7 domain"/>
    <property type="match status" value="1"/>
</dbReference>
<dbReference type="Pfam" id="PF01145">
    <property type="entry name" value="Band_7"/>
    <property type="match status" value="1"/>
</dbReference>
<comment type="function">
    <text evidence="6">HflC and HflK could encode or regulate a protease.</text>
</comment>
<evidence type="ECO:0000256" key="2">
    <source>
        <dbReference type="ARBA" id="ARBA00006971"/>
    </source>
</evidence>
<evidence type="ECO:0000313" key="9">
    <source>
        <dbReference type="Proteomes" id="UP000319619"/>
    </source>
</evidence>
<dbReference type="NCBIfam" id="TIGR01933">
    <property type="entry name" value="hflK"/>
    <property type="match status" value="1"/>
</dbReference>
<keyword evidence="4 6" id="KW-1133">Transmembrane helix</keyword>
<keyword evidence="8" id="KW-0645">Protease</keyword>
<evidence type="ECO:0000259" key="7">
    <source>
        <dbReference type="SMART" id="SM00244"/>
    </source>
</evidence>
<evidence type="ECO:0000256" key="6">
    <source>
        <dbReference type="RuleBase" id="RU364113"/>
    </source>
</evidence>
<dbReference type="SMART" id="SM00244">
    <property type="entry name" value="PHB"/>
    <property type="match status" value="1"/>
</dbReference>
<evidence type="ECO:0000256" key="3">
    <source>
        <dbReference type="ARBA" id="ARBA00022692"/>
    </source>
</evidence>
<dbReference type="InterPro" id="IPR001107">
    <property type="entry name" value="Band_7"/>
</dbReference>
<dbReference type="PANTHER" id="PTHR43327:SF2">
    <property type="entry name" value="MODULATOR OF FTSH PROTEASE HFLK"/>
    <property type="match status" value="1"/>
</dbReference>
<gene>
    <name evidence="8" type="primary">hflK</name>
    <name evidence="8" type="ORF">CEE37_03475</name>
</gene>
<dbReference type="CDD" id="cd03404">
    <property type="entry name" value="SPFH_HflK"/>
    <property type="match status" value="1"/>
</dbReference>
<organism evidence="8 9">
    <name type="scientific">candidate division LCP-89 bacterium B3_LCP</name>
    <dbReference type="NCBI Taxonomy" id="2012998"/>
    <lineage>
        <taxon>Bacteria</taxon>
        <taxon>Pseudomonadati</taxon>
        <taxon>Bacteria division LCP-89</taxon>
    </lineage>
</organism>
<reference evidence="8 9" key="1">
    <citation type="submission" date="2017-06" db="EMBL/GenBank/DDBJ databases">
        <title>Novel microbial phyla capable of carbon fixation and sulfur reduction in deep-sea sediments.</title>
        <authorList>
            <person name="Huang J."/>
            <person name="Baker B."/>
            <person name="Wang Y."/>
        </authorList>
    </citation>
    <scope>NUCLEOTIDE SEQUENCE [LARGE SCALE GENOMIC DNA]</scope>
    <source>
        <strain evidence="8">B3_LCP</strain>
    </source>
</reference>
<dbReference type="EMBL" id="NJBN01000002">
    <property type="protein sequence ID" value="TKJ41640.1"/>
    <property type="molecule type" value="Genomic_DNA"/>
</dbReference>
<dbReference type="InterPro" id="IPR010201">
    <property type="entry name" value="HflK"/>
</dbReference>
<dbReference type="GO" id="GO:0006508">
    <property type="term" value="P:proteolysis"/>
    <property type="evidence" value="ECO:0007669"/>
    <property type="project" value="UniProtKB-KW"/>
</dbReference>
<keyword evidence="8" id="KW-0378">Hydrolase</keyword>
<dbReference type="AlphaFoldDB" id="A0A532V346"/>
<dbReference type="InterPro" id="IPR050710">
    <property type="entry name" value="Band7/mec-2_domain"/>
</dbReference>
<proteinExistence type="inferred from homology"/>
<comment type="caution">
    <text evidence="8">The sequence shown here is derived from an EMBL/GenBank/DDBJ whole genome shotgun (WGS) entry which is preliminary data.</text>
</comment>
<evidence type="ECO:0000256" key="1">
    <source>
        <dbReference type="ARBA" id="ARBA00004167"/>
    </source>
</evidence>
<dbReference type="SUPFAM" id="SSF117892">
    <property type="entry name" value="Band 7/SPFH domain"/>
    <property type="match status" value="1"/>
</dbReference>
<feature type="domain" description="Band 7" evidence="7">
    <location>
        <begin position="44"/>
        <end position="228"/>
    </location>
</feature>
<keyword evidence="3 6" id="KW-0812">Transmembrane</keyword>
<comment type="subunit">
    <text evidence="6">HflC and HflK may interact to form a multimeric complex.</text>
</comment>
<dbReference type="GO" id="GO:0008233">
    <property type="term" value="F:peptidase activity"/>
    <property type="evidence" value="ECO:0007669"/>
    <property type="project" value="UniProtKB-KW"/>
</dbReference>
<evidence type="ECO:0000256" key="5">
    <source>
        <dbReference type="ARBA" id="ARBA00023136"/>
    </source>
</evidence>
<dbReference type="Proteomes" id="UP000319619">
    <property type="component" value="Unassembled WGS sequence"/>
</dbReference>
<sequence>MDQSFDEFLNSKFFKSLQRQFAGKGPGRLWIYAICGIAVLWLLTGIYIVKPGEMGVVRRFGKMRTTTGPGPHYHIPGPIERVDVVKIEEIRSMELGFRTIHPGPPARIKSYPLESLMITGDENLVNVRVVIQYRISSLPDFLFRVWDPEGSADRRTLMDAAETALRGVAGSMDIDDILTTGRAKVQEDTKTHLQSLMDIYRTGLLITAVKLQAVDPPDQVKASFKDVVSAKEDRERIINEAQAYKEDLLPKARGEAEQMLRAAEAYKETSILEAKGSAARFLSMLKEYRIAKDVTRRRLYFETMQEVLAKANKIVISKDVAGKSLPLLPLGDLGSSIPLAETRKGGQQ</sequence>
<dbReference type="PANTHER" id="PTHR43327">
    <property type="entry name" value="STOMATIN-LIKE PROTEIN 2, MITOCHONDRIAL"/>
    <property type="match status" value="1"/>
</dbReference>
<comment type="similarity">
    <text evidence="2 6">Belongs to the band 7/mec-2 family. HflK subfamily.</text>
</comment>
<keyword evidence="5 6" id="KW-0472">Membrane</keyword>
<evidence type="ECO:0000256" key="4">
    <source>
        <dbReference type="ARBA" id="ARBA00022989"/>
    </source>
</evidence>
<name>A0A532V346_UNCL8</name>
<accession>A0A532V346</accession>
<dbReference type="InterPro" id="IPR036013">
    <property type="entry name" value="Band_7/SPFH_dom_sf"/>
</dbReference>
<comment type="subcellular location">
    <subcellularLocation>
        <location evidence="1">Membrane</location>
        <topology evidence="1">Single-pass membrane protein</topology>
    </subcellularLocation>
</comment>
<feature type="transmembrane region" description="Helical" evidence="6">
    <location>
        <begin position="29"/>
        <end position="49"/>
    </location>
</feature>
<evidence type="ECO:0000313" key="8">
    <source>
        <dbReference type="EMBL" id="TKJ41640.1"/>
    </source>
</evidence>
<protein>
    <recommendedName>
        <fullName evidence="6">Protein HflK</fullName>
    </recommendedName>
</protein>